<feature type="region of interest" description="Disordered" evidence="9">
    <location>
        <begin position="29"/>
        <end position="54"/>
    </location>
</feature>
<evidence type="ECO:0000256" key="5">
    <source>
        <dbReference type="ARBA" id="ARBA00022884"/>
    </source>
</evidence>
<comment type="function">
    <text evidence="8">Escorts unspliced or incompletely spliced viral pre-mRNAs (late transcripts) out of the nucleus of infected cells. These pre-mRNAs carry a recognition sequence called Rev responsive element (RRE) located in the env gene, that is not present in fully spliced viral mRNAs (early transcripts). This function is essential since most viral proteins are translated from unspliced or partially spliced pre-mRNAs which cannot exit the nucleus by the pathway used by fully processed cellular mRNAs.</text>
</comment>
<proteinExistence type="predicted"/>
<keyword evidence="3 8" id="KW-1048">Host nucleus</keyword>
<organism evidence="10">
    <name type="scientific">Human immunodeficiency virus type 1</name>
    <name type="common">HIV-1</name>
    <dbReference type="NCBI Taxonomy" id="11676"/>
    <lineage>
        <taxon>Viruses</taxon>
        <taxon>Riboviria</taxon>
        <taxon>Pararnavirae</taxon>
        <taxon>Artverviricota</taxon>
        <taxon>Revtraviricetes</taxon>
        <taxon>Ortervirales</taxon>
        <taxon>Retroviridae</taxon>
        <taxon>Orthoretrovirinae</taxon>
        <taxon>Lentivirus</taxon>
        <taxon>Lentivirus humimdef1</taxon>
    </lineage>
</organism>
<accession>A0A0H3YAE8</accession>
<dbReference type="Pfam" id="PF00424">
    <property type="entry name" value="REV"/>
    <property type="match status" value="1"/>
</dbReference>
<comment type="subunit">
    <text evidence="8">Homomultimer; when bound to the RRE. Multimeric assembly is essential for activity.</text>
</comment>
<evidence type="ECO:0000256" key="9">
    <source>
        <dbReference type="SAM" id="MobiDB-lite"/>
    </source>
</evidence>
<dbReference type="GO" id="GO:0003723">
    <property type="term" value="F:RNA binding"/>
    <property type="evidence" value="ECO:0007669"/>
    <property type="project" value="UniProtKB-KW"/>
</dbReference>
<dbReference type="InterPro" id="IPR000625">
    <property type="entry name" value="REV_protein"/>
</dbReference>
<comment type="subcellular location">
    <subcellularLocation>
        <location evidence="8">Host cytoplasm</location>
    </subcellularLocation>
    <subcellularLocation>
        <location evidence="8">Host nucleus</location>
        <location evidence="8">Host nucleolus</location>
    </subcellularLocation>
</comment>
<evidence type="ECO:0000256" key="7">
    <source>
        <dbReference type="ARBA" id="ARBA00031496"/>
    </source>
</evidence>
<evidence type="ECO:0000256" key="6">
    <source>
        <dbReference type="ARBA" id="ARBA00023200"/>
    </source>
</evidence>
<feature type="compositionally biased region" description="Basic and acidic residues" evidence="9">
    <location>
        <begin position="30"/>
        <end position="54"/>
    </location>
</feature>
<reference evidence="10" key="1">
    <citation type="journal article" date="2015" name="J. Clin. Microbiol.">
        <title>Long-Range HIV Genotyping Using Viral RNA and Proviral DNA for Analysis of HIV Drug Resistance and HIV Clustering.</title>
        <authorList>
            <person name="Novitsky V."/>
            <person name="Zahralban-Steele M."/>
            <person name="McLane M.F."/>
            <person name="Moyo S."/>
            <person name="van Widenfelt E."/>
            <person name="Gaseitsiwe S."/>
            <person name="Makhema J."/>
            <person name="Essex M."/>
        </authorList>
    </citation>
    <scope>NUCLEOTIDE SEQUENCE</scope>
    <source>
        <strain evidence="10">Bcpp_00317_amp2</strain>
    </source>
</reference>
<gene>
    <name evidence="8 10" type="primary">rev</name>
</gene>
<keyword evidence="2 8" id="KW-0813">Transport</keyword>
<evidence type="ECO:0000256" key="3">
    <source>
        <dbReference type="ARBA" id="ARBA00022562"/>
    </source>
</evidence>
<dbReference type="GO" id="GO:0003700">
    <property type="term" value="F:DNA-binding transcription factor activity"/>
    <property type="evidence" value="ECO:0007669"/>
    <property type="project" value="InterPro"/>
</dbReference>
<dbReference type="GO" id="GO:0051028">
    <property type="term" value="P:mRNA transport"/>
    <property type="evidence" value="ECO:0007669"/>
    <property type="project" value="UniProtKB-KW"/>
</dbReference>
<organismHost>
    <name type="scientific">Homo sapiens</name>
    <name type="common">Human</name>
    <dbReference type="NCBI Taxonomy" id="9606"/>
</organismHost>
<protein>
    <recommendedName>
        <fullName evidence="1 8">Protein Rev</fullName>
    </recommendedName>
    <alternativeName>
        <fullName evidence="7 8">Regulator of expression of viral proteins</fullName>
    </alternativeName>
</protein>
<dbReference type="GO" id="GO:0030430">
    <property type="term" value="C:host cell cytoplasm"/>
    <property type="evidence" value="ECO:0007669"/>
    <property type="project" value="UniProtKB-SubCell"/>
</dbReference>
<keyword evidence="4 8" id="KW-0509">mRNA transport</keyword>
<dbReference type="EMBL" id="KR861296">
    <property type="protein sequence ID" value="AKN10870.1"/>
    <property type="molecule type" value="Genomic_DNA"/>
</dbReference>
<name>A0A0H3YAE8_HV1</name>
<sequence length="54" mass="6064">MAGRSGDSDEALLQAIRIIKILYQSTFPRTQKDSTGSKESKKKVESKTKTDQFD</sequence>
<evidence type="ECO:0000256" key="2">
    <source>
        <dbReference type="ARBA" id="ARBA00022448"/>
    </source>
</evidence>
<evidence type="ECO:0000256" key="1">
    <source>
        <dbReference type="ARBA" id="ARBA00020269"/>
    </source>
</evidence>
<evidence type="ECO:0000256" key="4">
    <source>
        <dbReference type="ARBA" id="ARBA00022816"/>
    </source>
</evidence>
<evidence type="ECO:0000313" key="10">
    <source>
        <dbReference type="EMBL" id="AKN10870.1"/>
    </source>
</evidence>
<dbReference type="GO" id="GO:0044196">
    <property type="term" value="C:host cell nucleolus"/>
    <property type="evidence" value="ECO:0007669"/>
    <property type="project" value="UniProtKB-SubCell"/>
</dbReference>
<keyword evidence="5 8" id="KW-0694">RNA-binding</keyword>
<evidence type="ECO:0000256" key="8">
    <source>
        <dbReference type="RuleBase" id="RU364044"/>
    </source>
</evidence>
<keyword evidence="6 8" id="KW-1035">Host cytoplasm</keyword>
<dbReference type="Gene3D" id="6.10.140.630">
    <property type="match status" value="1"/>
</dbReference>